<evidence type="ECO:0000313" key="1">
    <source>
        <dbReference type="EMBL" id="CAE0585096.1"/>
    </source>
</evidence>
<proteinExistence type="predicted"/>
<reference evidence="1" key="1">
    <citation type="submission" date="2021-01" db="EMBL/GenBank/DDBJ databases">
        <authorList>
            <person name="Corre E."/>
            <person name="Pelletier E."/>
            <person name="Niang G."/>
            <person name="Scheremetjew M."/>
            <person name="Finn R."/>
            <person name="Kale V."/>
            <person name="Holt S."/>
            <person name="Cochrane G."/>
            <person name="Meng A."/>
            <person name="Brown T."/>
            <person name="Cohen L."/>
        </authorList>
    </citation>
    <scope>NUCLEOTIDE SEQUENCE</scope>
    <source>
        <strain evidence="1">379</strain>
    </source>
</reference>
<sequence>MYLSDLESLGGHRPQISRVETVGGRRYVQFYQPYAATYFLSASQLKESIAQAEAAARAKHRSGQAVPWWLENQQTSNRRDDGSLLFVREENAGLWLRGQRRAVLPVDRLELHLVHHNGAQQCLHFSNFRLRPSSILTRPGALASSPISAATRRGNLTVMPSIELVRAACACYKGEPLRILQQSTQTGLPFWNDTRRAASLACTEFVAPWRCRTDLGCSHPG</sequence>
<protein>
    <submittedName>
        <fullName evidence="1">Uncharacterized protein</fullName>
    </submittedName>
</protein>
<accession>A0A6V2W8P1</accession>
<organism evidence="1">
    <name type="scientific">Emiliania huxleyi</name>
    <name type="common">Coccolithophore</name>
    <name type="synonym">Pontosphaera huxleyi</name>
    <dbReference type="NCBI Taxonomy" id="2903"/>
    <lineage>
        <taxon>Eukaryota</taxon>
        <taxon>Haptista</taxon>
        <taxon>Haptophyta</taxon>
        <taxon>Prymnesiophyceae</taxon>
        <taxon>Isochrysidales</taxon>
        <taxon>Noelaerhabdaceae</taxon>
        <taxon>Emiliania</taxon>
    </lineage>
</organism>
<dbReference type="AlphaFoldDB" id="A0A6V2W8P1"/>
<name>A0A6V2W8P1_EMIHU</name>
<dbReference type="EMBL" id="HBIR01049874">
    <property type="protein sequence ID" value="CAE0585096.1"/>
    <property type="molecule type" value="Transcribed_RNA"/>
</dbReference>
<gene>
    <name evidence="1" type="ORF">EHUX00137_LOCUS38939</name>
</gene>